<organism evidence="2 3">
    <name type="scientific">Artemisia annua</name>
    <name type="common">Sweet wormwood</name>
    <dbReference type="NCBI Taxonomy" id="35608"/>
    <lineage>
        <taxon>Eukaryota</taxon>
        <taxon>Viridiplantae</taxon>
        <taxon>Streptophyta</taxon>
        <taxon>Embryophyta</taxon>
        <taxon>Tracheophyta</taxon>
        <taxon>Spermatophyta</taxon>
        <taxon>Magnoliopsida</taxon>
        <taxon>eudicotyledons</taxon>
        <taxon>Gunneridae</taxon>
        <taxon>Pentapetalae</taxon>
        <taxon>asterids</taxon>
        <taxon>campanulids</taxon>
        <taxon>Asterales</taxon>
        <taxon>Asteraceae</taxon>
        <taxon>Asteroideae</taxon>
        <taxon>Anthemideae</taxon>
        <taxon>Artemisiinae</taxon>
        <taxon>Artemisia</taxon>
    </lineage>
</organism>
<feature type="region of interest" description="Disordered" evidence="1">
    <location>
        <begin position="1"/>
        <end position="23"/>
    </location>
</feature>
<name>A0A2U1QEG1_ARTAN</name>
<gene>
    <name evidence="2" type="ORF">CTI12_AA040220</name>
</gene>
<evidence type="ECO:0000313" key="3">
    <source>
        <dbReference type="Proteomes" id="UP000245207"/>
    </source>
</evidence>
<dbReference type="EMBL" id="PKPP01000181">
    <property type="protein sequence ID" value="PWA96401.1"/>
    <property type="molecule type" value="Genomic_DNA"/>
</dbReference>
<dbReference type="AlphaFoldDB" id="A0A2U1QEG1"/>
<protein>
    <submittedName>
        <fullName evidence="2">Uncharacterized protein</fullName>
    </submittedName>
</protein>
<comment type="caution">
    <text evidence="2">The sequence shown here is derived from an EMBL/GenBank/DDBJ whole genome shotgun (WGS) entry which is preliminary data.</text>
</comment>
<evidence type="ECO:0000313" key="2">
    <source>
        <dbReference type="EMBL" id="PWA96401.1"/>
    </source>
</evidence>
<feature type="region of interest" description="Disordered" evidence="1">
    <location>
        <begin position="73"/>
        <end position="92"/>
    </location>
</feature>
<sequence length="285" mass="31580">MAVTTRNSSNQEHNNIESSHTGTQNMDELLKAIASLTAKVDQFCTFQEQTNTSLNQLHNFQTFVTARITRLDNDEGTSTQGGHTGPNTHDRAMGGPVNHGLGLGVNHGLGLGPQAQQGVINGQDFPLLPLESAPPQLIEPVEDFTLPPSLSSQSIQENTIPFLSNTPSVRNVVEASSGVINNIQNPSSTSIDMFRKEERVADHDVTYWTDCKKSAFEGYVKKQCVTFDMWKWSNRKKLFDMKKVAVAAVLEMKKLWLFQGCGMAFGSDFNWIVGTLRSRFLRGME</sequence>
<accession>A0A2U1QEG1</accession>
<feature type="compositionally biased region" description="Polar residues" evidence="1">
    <location>
        <begin position="76"/>
        <end position="87"/>
    </location>
</feature>
<keyword evidence="3" id="KW-1185">Reference proteome</keyword>
<evidence type="ECO:0000256" key="1">
    <source>
        <dbReference type="SAM" id="MobiDB-lite"/>
    </source>
</evidence>
<reference evidence="2 3" key="1">
    <citation type="journal article" date="2018" name="Mol. Plant">
        <title>The genome of Artemisia annua provides insight into the evolution of Asteraceae family and artemisinin biosynthesis.</title>
        <authorList>
            <person name="Shen Q."/>
            <person name="Zhang L."/>
            <person name="Liao Z."/>
            <person name="Wang S."/>
            <person name="Yan T."/>
            <person name="Shi P."/>
            <person name="Liu M."/>
            <person name="Fu X."/>
            <person name="Pan Q."/>
            <person name="Wang Y."/>
            <person name="Lv Z."/>
            <person name="Lu X."/>
            <person name="Zhang F."/>
            <person name="Jiang W."/>
            <person name="Ma Y."/>
            <person name="Chen M."/>
            <person name="Hao X."/>
            <person name="Li L."/>
            <person name="Tang Y."/>
            <person name="Lv G."/>
            <person name="Zhou Y."/>
            <person name="Sun X."/>
            <person name="Brodelius P.E."/>
            <person name="Rose J.K.C."/>
            <person name="Tang K."/>
        </authorList>
    </citation>
    <scope>NUCLEOTIDE SEQUENCE [LARGE SCALE GENOMIC DNA]</scope>
    <source>
        <strain evidence="3">cv. Huhao1</strain>
        <tissue evidence="2">Leaf</tissue>
    </source>
</reference>
<proteinExistence type="predicted"/>
<dbReference type="Proteomes" id="UP000245207">
    <property type="component" value="Unassembled WGS sequence"/>
</dbReference>